<gene>
    <name evidence="3" type="ORF">ACFPFM_10325</name>
</gene>
<feature type="compositionally biased region" description="Low complexity" evidence="1">
    <location>
        <begin position="321"/>
        <end position="331"/>
    </location>
</feature>
<dbReference type="EMBL" id="JBHSJB010000008">
    <property type="protein sequence ID" value="MFC5054154.1"/>
    <property type="molecule type" value="Genomic_DNA"/>
</dbReference>
<evidence type="ECO:0000313" key="4">
    <source>
        <dbReference type="Proteomes" id="UP001595833"/>
    </source>
</evidence>
<feature type="region of interest" description="Disordered" evidence="1">
    <location>
        <begin position="310"/>
        <end position="336"/>
    </location>
</feature>
<protein>
    <recommendedName>
        <fullName evidence="2">RamC N-terminal domain-containing protein</fullName>
    </recommendedName>
</protein>
<name>A0ABV9XUY4_9PSEU</name>
<feature type="compositionally biased region" description="Basic residues" evidence="1">
    <location>
        <begin position="267"/>
        <end position="279"/>
    </location>
</feature>
<comment type="caution">
    <text evidence="3">The sequence shown here is derived from an EMBL/GenBank/DDBJ whole genome shotgun (WGS) entry which is preliminary data.</text>
</comment>
<reference evidence="4" key="1">
    <citation type="journal article" date="2019" name="Int. J. Syst. Evol. Microbiol.">
        <title>The Global Catalogue of Microorganisms (GCM) 10K type strain sequencing project: providing services to taxonomists for standard genome sequencing and annotation.</title>
        <authorList>
            <consortium name="The Broad Institute Genomics Platform"/>
            <consortium name="The Broad Institute Genome Sequencing Center for Infectious Disease"/>
            <person name="Wu L."/>
            <person name="Ma J."/>
        </authorList>
    </citation>
    <scope>NUCLEOTIDE SEQUENCE [LARGE SCALE GENOMIC DNA]</scope>
    <source>
        <strain evidence="4">KCTC 12848</strain>
    </source>
</reference>
<dbReference type="InterPro" id="IPR057929">
    <property type="entry name" value="RamC_N"/>
</dbReference>
<feature type="region of interest" description="Disordered" evidence="1">
    <location>
        <begin position="379"/>
        <end position="423"/>
    </location>
</feature>
<evidence type="ECO:0000256" key="1">
    <source>
        <dbReference type="SAM" id="MobiDB-lite"/>
    </source>
</evidence>
<evidence type="ECO:0000313" key="3">
    <source>
        <dbReference type="EMBL" id="MFC5054154.1"/>
    </source>
</evidence>
<dbReference type="Pfam" id="PF25816">
    <property type="entry name" value="RamC_N"/>
    <property type="match status" value="1"/>
</dbReference>
<dbReference type="RefSeq" id="WP_344038617.1">
    <property type="nucleotide sequence ID" value="NZ_BAAAKE010000012.1"/>
</dbReference>
<feature type="compositionally biased region" description="Low complexity" evidence="1">
    <location>
        <begin position="390"/>
        <end position="414"/>
    </location>
</feature>
<feature type="domain" description="RamC N-terminal" evidence="2">
    <location>
        <begin position="38"/>
        <end position="225"/>
    </location>
</feature>
<organism evidence="3 4">
    <name type="scientific">Saccharothrix xinjiangensis</name>
    <dbReference type="NCBI Taxonomy" id="204798"/>
    <lineage>
        <taxon>Bacteria</taxon>
        <taxon>Bacillati</taxon>
        <taxon>Actinomycetota</taxon>
        <taxon>Actinomycetes</taxon>
        <taxon>Pseudonocardiales</taxon>
        <taxon>Pseudonocardiaceae</taxon>
        <taxon>Saccharothrix</taxon>
    </lineage>
</organism>
<sequence length="423" mass="46223">MVRWGATSKRYEIFCLADRWFYDAPDRSSQDRQAEFGPVSRPVPPGWRSVRSEEWLDLLPPDHRLPAQGWKIHVSACLDNAEEVLDVVWDYCVSHGLAFKYLPNRVLLFVRNAKYAPRGWSGKFITVHPEDEDRLRTCLDDLGAALAGHPGPYVLSDLRMGDGPLHVRYGGFAKRHCVDDDGEVVPAIKDDRGHLVPDRRRPVFSPPEWVALPDFLAPHLEARNAVTTADLPYRIEQALHHSNGGGAYAGHDTRTGERVVLKEARPARRAGRRRCRRPHPASGGSRHAAPGAGTAVRAPRARLVRPGRARVPGAGVHRGDPAQPAARAAPPLVIPDPDPDRVADYTAWALVSSTPWRTPWGHCTNAGCCSTTCTWPTSSCDPTTPPSPSSHPAADSAWPTAPPACSTPSSKPTPRAANRPSSG</sequence>
<keyword evidence="4" id="KW-1185">Reference proteome</keyword>
<dbReference type="Proteomes" id="UP001595833">
    <property type="component" value="Unassembled WGS sequence"/>
</dbReference>
<proteinExistence type="predicted"/>
<evidence type="ECO:0000259" key="2">
    <source>
        <dbReference type="Pfam" id="PF25816"/>
    </source>
</evidence>
<feature type="region of interest" description="Disordered" evidence="1">
    <location>
        <begin position="265"/>
        <end position="298"/>
    </location>
</feature>
<accession>A0ABV9XUY4</accession>